<gene>
    <name evidence="3" type="ORF">IAD24_00245</name>
</gene>
<reference evidence="3" key="2">
    <citation type="journal article" date="2021" name="PeerJ">
        <title>Extensive microbial diversity within the chicken gut microbiome revealed by metagenomics and culture.</title>
        <authorList>
            <person name="Gilroy R."/>
            <person name="Ravi A."/>
            <person name="Getino M."/>
            <person name="Pursley I."/>
            <person name="Horton D.L."/>
            <person name="Alikhan N.F."/>
            <person name="Baker D."/>
            <person name="Gharbi K."/>
            <person name="Hall N."/>
            <person name="Watson M."/>
            <person name="Adriaenssens E.M."/>
            <person name="Foster-Nyarko E."/>
            <person name="Jarju S."/>
            <person name="Secka A."/>
            <person name="Antonio M."/>
            <person name="Oren A."/>
            <person name="Chaudhuri R.R."/>
            <person name="La Ragione R."/>
            <person name="Hildebrand F."/>
            <person name="Pallen M.J."/>
        </authorList>
    </citation>
    <scope>NUCLEOTIDE SEQUENCE</scope>
    <source>
        <strain evidence="3">ChiGjej2B2-16831</strain>
    </source>
</reference>
<evidence type="ECO:0000313" key="4">
    <source>
        <dbReference type="Proteomes" id="UP000824128"/>
    </source>
</evidence>
<reference evidence="3" key="1">
    <citation type="submission" date="2020-10" db="EMBL/GenBank/DDBJ databases">
        <authorList>
            <person name="Gilroy R."/>
        </authorList>
    </citation>
    <scope>NUCLEOTIDE SEQUENCE</scope>
    <source>
        <strain evidence="3">ChiGjej2B2-16831</strain>
    </source>
</reference>
<accession>A0A9D1SRZ0</accession>
<dbReference type="CDD" id="cd03408">
    <property type="entry name" value="SPFH_like_u1"/>
    <property type="match status" value="1"/>
</dbReference>
<protein>
    <submittedName>
        <fullName evidence="3">SPFH domain-containing protein</fullName>
    </submittedName>
</protein>
<proteinExistence type="predicted"/>
<evidence type="ECO:0000259" key="1">
    <source>
        <dbReference type="Pfam" id="PF12773"/>
    </source>
</evidence>
<feature type="domain" description="SPFH" evidence="2">
    <location>
        <begin position="26"/>
        <end position="228"/>
    </location>
</feature>
<organism evidence="3 4">
    <name type="scientific">Candidatus Aphodomorpha intestinavium</name>
    <dbReference type="NCBI Taxonomy" id="2840672"/>
    <lineage>
        <taxon>Bacteria</taxon>
        <taxon>Bacillati</taxon>
        <taxon>Bacillota</taxon>
        <taxon>Clostridia</taxon>
        <taxon>Eubacteriales</taxon>
        <taxon>Candidatus Aphodomorpha</taxon>
    </lineage>
</organism>
<feature type="domain" description="DZANK-type" evidence="1">
    <location>
        <begin position="409"/>
        <end position="456"/>
    </location>
</feature>
<dbReference type="InterPro" id="IPR033880">
    <property type="entry name" value="SPFH_YdjI"/>
</dbReference>
<dbReference type="InterPro" id="IPR025874">
    <property type="entry name" value="DZR"/>
</dbReference>
<name>A0A9D1SRZ0_9FIRM</name>
<dbReference type="Pfam" id="PF12773">
    <property type="entry name" value="DZR"/>
    <property type="match status" value="1"/>
</dbReference>
<dbReference type="PANTHER" id="PTHR37826">
    <property type="entry name" value="FLOTILLIN BAND_7_5 DOMAIN PROTEIN"/>
    <property type="match status" value="1"/>
</dbReference>
<evidence type="ECO:0000259" key="2">
    <source>
        <dbReference type="Pfam" id="PF13421"/>
    </source>
</evidence>
<dbReference type="Proteomes" id="UP000824128">
    <property type="component" value="Unassembled WGS sequence"/>
</dbReference>
<comment type="caution">
    <text evidence="3">The sequence shown here is derived from an EMBL/GenBank/DDBJ whole genome shotgun (WGS) entry which is preliminary data.</text>
</comment>
<dbReference type="AlphaFoldDB" id="A0A9D1SRZ0"/>
<dbReference type="PANTHER" id="PTHR37826:SF2">
    <property type="entry name" value="ZINC-RIBBON DOMAIN-CONTAINING PROTEIN"/>
    <property type="match status" value="1"/>
</dbReference>
<evidence type="ECO:0000313" key="3">
    <source>
        <dbReference type="EMBL" id="HIU93563.1"/>
    </source>
</evidence>
<dbReference type="Pfam" id="PF13421">
    <property type="entry name" value="Band_7_1"/>
    <property type="match status" value="1"/>
</dbReference>
<dbReference type="EMBL" id="DVNZ01000010">
    <property type="protein sequence ID" value="HIU93563.1"/>
    <property type="molecule type" value="Genomic_DNA"/>
</dbReference>
<sequence>MALHIIDVIKYEGGNDTFVWKHGCEDFNNGSQLIVHETQEAVFFANGAIAATFGPGRYTLDSENYIFIKDLKKTLVTGGEYAFHCEVYFISKTVQMALKWGTDSKVRFLEPELGLPLDIGACGELNLAVSDGKKLVTKLVGTSGGVAWAEGGEAFAKSLQSAFRPMISTMVKSHLAQSIRKERLNILEVDEHLLALSADVGAYVSAGFEEYGLTVPEFYITTIVLPEDDPNFRRLRELQTVQVQTRLARAQSEVRAAQAQSEAEITAARRQIEIEKQTTATETERMAAERALMRERLEGERRRVAAQAEADALRLTGAAEAEVAAMQGKAEAEVMRAQGYDQKDVLQAEVQKAYAEGIGHMGGGSGGSGVVGDMLGLGVGMAAMGTVAPQLADAVRGLAGGAAGQPVRCPACGKELPAGAKFCLECGARVAPAAREVVCPACGKRTPPGKFCTECGAQL</sequence>